<dbReference type="PATRIC" id="fig|1121305.3.peg.2171"/>
<dbReference type="EMBL" id="LTBB01000012">
    <property type="protein sequence ID" value="KYH28217.1"/>
    <property type="molecule type" value="Genomic_DNA"/>
</dbReference>
<evidence type="ECO:0000259" key="6">
    <source>
        <dbReference type="Pfam" id="PF00933"/>
    </source>
</evidence>
<dbReference type="AlphaFoldDB" id="A0A151ALE6"/>
<dbReference type="InterPro" id="IPR036962">
    <property type="entry name" value="Glyco_hydro_3_N_sf"/>
</dbReference>
<comment type="similarity">
    <text evidence="2">Belongs to the glycosyl hydrolase 3 family.</text>
</comment>
<evidence type="ECO:0000256" key="2">
    <source>
        <dbReference type="ARBA" id="ARBA00005336"/>
    </source>
</evidence>
<evidence type="ECO:0000313" key="8">
    <source>
        <dbReference type="Proteomes" id="UP000075374"/>
    </source>
</evidence>
<dbReference type="PANTHER" id="PTHR30480">
    <property type="entry name" value="BETA-HEXOSAMINIDASE-RELATED"/>
    <property type="match status" value="1"/>
</dbReference>
<keyword evidence="8" id="KW-1185">Reference proteome</keyword>
<dbReference type="PANTHER" id="PTHR30480:SF13">
    <property type="entry name" value="BETA-HEXOSAMINIDASE"/>
    <property type="match status" value="1"/>
</dbReference>
<dbReference type="SUPFAM" id="SSF51445">
    <property type="entry name" value="(Trans)glycosidases"/>
    <property type="match status" value="1"/>
</dbReference>
<name>A0A151ALE6_9CLOT</name>
<evidence type="ECO:0000256" key="3">
    <source>
        <dbReference type="ARBA" id="ARBA00012663"/>
    </source>
</evidence>
<evidence type="ECO:0000256" key="1">
    <source>
        <dbReference type="ARBA" id="ARBA00001231"/>
    </source>
</evidence>
<keyword evidence="5 7" id="KW-0326">Glycosidase</keyword>
<dbReference type="InterPro" id="IPR021598">
    <property type="entry name" value="DUF3221"/>
</dbReference>
<keyword evidence="4 7" id="KW-0378">Hydrolase</keyword>
<proteinExistence type="inferred from homology"/>
<dbReference type="Proteomes" id="UP000075374">
    <property type="component" value="Unassembled WGS sequence"/>
</dbReference>
<organism evidence="7 8">
    <name type="scientific">Clostridium colicanis DSM 13634</name>
    <dbReference type="NCBI Taxonomy" id="1121305"/>
    <lineage>
        <taxon>Bacteria</taxon>
        <taxon>Bacillati</taxon>
        <taxon>Bacillota</taxon>
        <taxon>Clostridia</taxon>
        <taxon>Eubacteriales</taxon>
        <taxon>Clostridiaceae</taxon>
        <taxon>Clostridium</taxon>
    </lineage>
</organism>
<dbReference type="InterPro" id="IPR050226">
    <property type="entry name" value="NagZ_Beta-hexosaminidase"/>
</dbReference>
<dbReference type="PROSITE" id="PS51257">
    <property type="entry name" value="PROKAR_LIPOPROTEIN"/>
    <property type="match status" value="1"/>
</dbReference>
<dbReference type="GO" id="GO:0004563">
    <property type="term" value="F:beta-N-acetylhexosaminidase activity"/>
    <property type="evidence" value="ECO:0007669"/>
    <property type="project" value="UniProtKB-EC"/>
</dbReference>
<dbReference type="RefSeq" id="WP_061858973.1">
    <property type="nucleotide sequence ID" value="NZ_LTBB01000012.1"/>
</dbReference>
<reference evidence="7 8" key="1">
    <citation type="submission" date="2016-02" db="EMBL/GenBank/DDBJ databases">
        <title>Genome sequence of Clostridium colicanis DSM 13634.</title>
        <authorList>
            <person name="Poehlein A."/>
            <person name="Daniel R."/>
        </authorList>
    </citation>
    <scope>NUCLEOTIDE SEQUENCE [LARGE SCALE GENOMIC DNA]</scope>
    <source>
        <strain evidence="7 8">DSM 13634</strain>
    </source>
</reference>
<dbReference type="Gene3D" id="3.20.20.300">
    <property type="entry name" value="Glycoside hydrolase, family 3, N-terminal domain"/>
    <property type="match status" value="1"/>
</dbReference>
<dbReference type="Pfam" id="PF00933">
    <property type="entry name" value="Glyco_hydro_3"/>
    <property type="match status" value="1"/>
</dbReference>
<dbReference type="GO" id="GO:0009254">
    <property type="term" value="P:peptidoglycan turnover"/>
    <property type="evidence" value="ECO:0007669"/>
    <property type="project" value="TreeGrafter"/>
</dbReference>
<evidence type="ECO:0000313" key="7">
    <source>
        <dbReference type="EMBL" id="KYH28217.1"/>
    </source>
</evidence>
<dbReference type="GO" id="GO:0005975">
    <property type="term" value="P:carbohydrate metabolic process"/>
    <property type="evidence" value="ECO:0007669"/>
    <property type="project" value="InterPro"/>
</dbReference>
<gene>
    <name evidence="7" type="primary">nagZ</name>
    <name evidence="7" type="ORF">CLCOL_21700</name>
</gene>
<accession>A0A151ALE6</accession>
<dbReference type="InterPro" id="IPR017853">
    <property type="entry name" value="GH"/>
</dbReference>
<dbReference type="STRING" id="1121305.CLCOL_21700"/>
<evidence type="ECO:0000256" key="5">
    <source>
        <dbReference type="ARBA" id="ARBA00023295"/>
    </source>
</evidence>
<comment type="caution">
    <text evidence="7">The sequence shown here is derived from an EMBL/GenBank/DDBJ whole genome shotgun (WGS) entry which is preliminary data.</text>
</comment>
<dbReference type="InterPro" id="IPR001764">
    <property type="entry name" value="Glyco_hydro_3_N"/>
</dbReference>
<sequence>MVKKIILLISIFLLFSITGCSKENVEEKIGIRGEIKKISLDDSGRISRILVEGKVEQDTQYDKASIRIKDNTKIYEKDAKKELEVNSLKEGAKVEVIFEGPVAESYPVQADAKTIIITEQVDPIKEKINAMTLDEKIGQMFIVGIDGYDLNDNSKSLIEKYKVGGFILFKDNIKNVNQLLSLINSLKVENSSNKIPLFLSVDEEGGKVTRMPDELKSLPTNKVIGKINDVDFSNKIGKTIAGEIKAFGFNMNFAPVLDINNNPKNPVIGSRSFGSNPDIVTKLGIETMKGIQSENVIPVVKHFPGHGDTSVDSHIGLPIVNNDLKRLEEFELIPFAKAIENEADAVMIAHILLPKVDEKNPSSMSKIIITDILRNSLKFNGVVITDDMTMGAITKNYNINDATIKSIKAGSDIVLICHGYDNEIGVINYVKNAILKGEITEERIDESVYRILKLKEKYDLKDEIIKSVDVEKINNDIKSLLYKYKVS</sequence>
<dbReference type="NCBIfam" id="NF003740">
    <property type="entry name" value="PRK05337.1"/>
    <property type="match status" value="1"/>
</dbReference>
<dbReference type="EC" id="3.2.1.52" evidence="3"/>
<evidence type="ECO:0000256" key="4">
    <source>
        <dbReference type="ARBA" id="ARBA00022801"/>
    </source>
</evidence>
<protein>
    <recommendedName>
        <fullName evidence="3">beta-N-acetylhexosaminidase</fullName>
        <ecNumber evidence="3">3.2.1.52</ecNumber>
    </recommendedName>
</protein>
<feature type="domain" description="Glycoside hydrolase family 3 N-terminal" evidence="6">
    <location>
        <begin position="132"/>
        <end position="454"/>
    </location>
</feature>
<dbReference type="Pfam" id="PF11518">
    <property type="entry name" value="DUF3221"/>
    <property type="match status" value="1"/>
</dbReference>
<comment type="catalytic activity">
    <reaction evidence="1">
        <text>Hydrolysis of terminal non-reducing N-acetyl-D-hexosamine residues in N-acetyl-beta-D-hexosaminides.</text>
        <dbReference type="EC" id="3.2.1.52"/>
    </reaction>
</comment>